<keyword evidence="3" id="KW-1185">Reference proteome</keyword>
<dbReference type="Proteomes" id="UP001266305">
    <property type="component" value="Unassembled WGS sequence"/>
</dbReference>
<reference evidence="2 3" key="1">
    <citation type="submission" date="2023-05" db="EMBL/GenBank/DDBJ databases">
        <title>B98-5 Cell Line De Novo Hybrid Assembly: An Optical Mapping Approach.</title>
        <authorList>
            <person name="Kananen K."/>
            <person name="Auerbach J.A."/>
            <person name="Kautto E."/>
            <person name="Blachly J.S."/>
        </authorList>
    </citation>
    <scope>NUCLEOTIDE SEQUENCE [LARGE SCALE GENOMIC DNA]</scope>
    <source>
        <strain evidence="2">B95-8</strain>
        <tissue evidence="2">Cell line</tissue>
    </source>
</reference>
<name>A0ABQ9TIF1_SAGOE</name>
<keyword evidence="1" id="KW-0732">Signal</keyword>
<feature type="chain" id="PRO_5047481694" evidence="1">
    <location>
        <begin position="21"/>
        <end position="88"/>
    </location>
</feature>
<organism evidence="2 3">
    <name type="scientific">Saguinus oedipus</name>
    <name type="common">Cotton-top tamarin</name>
    <name type="synonym">Oedipomidas oedipus</name>
    <dbReference type="NCBI Taxonomy" id="9490"/>
    <lineage>
        <taxon>Eukaryota</taxon>
        <taxon>Metazoa</taxon>
        <taxon>Chordata</taxon>
        <taxon>Craniata</taxon>
        <taxon>Vertebrata</taxon>
        <taxon>Euteleostomi</taxon>
        <taxon>Mammalia</taxon>
        <taxon>Eutheria</taxon>
        <taxon>Euarchontoglires</taxon>
        <taxon>Primates</taxon>
        <taxon>Haplorrhini</taxon>
        <taxon>Platyrrhini</taxon>
        <taxon>Cebidae</taxon>
        <taxon>Callitrichinae</taxon>
        <taxon>Saguinus</taxon>
    </lineage>
</organism>
<evidence type="ECO:0000313" key="3">
    <source>
        <dbReference type="Proteomes" id="UP001266305"/>
    </source>
</evidence>
<feature type="signal peptide" evidence="1">
    <location>
        <begin position="1"/>
        <end position="20"/>
    </location>
</feature>
<accession>A0ABQ9TIF1</accession>
<comment type="caution">
    <text evidence="2">The sequence shown here is derived from an EMBL/GenBank/DDBJ whole genome shotgun (WGS) entry which is preliminary data.</text>
</comment>
<dbReference type="EMBL" id="JASSZA010000022">
    <property type="protein sequence ID" value="KAK2084509.1"/>
    <property type="molecule type" value="Genomic_DNA"/>
</dbReference>
<sequence length="88" mass="9558">MVWCLGLAVLSLVISQGADGRGKPEVDSVVGRAGESVVLGCDLLPPAGRPPLHVIEWMRFGFLLPIFIQFGLYSPRIDPNYVVRQGPL</sequence>
<gene>
    <name evidence="2" type="primary">IGSF9_2</name>
    <name evidence="2" type="ORF">P7K49_037542</name>
</gene>
<proteinExistence type="predicted"/>
<protein>
    <submittedName>
        <fullName evidence="2">Protein turtle A</fullName>
    </submittedName>
</protein>
<evidence type="ECO:0000313" key="2">
    <source>
        <dbReference type="EMBL" id="KAK2084509.1"/>
    </source>
</evidence>
<evidence type="ECO:0000256" key="1">
    <source>
        <dbReference type="SAM" id="SignalP"/>
    </source>
</evidence>